<dbReference type="Gene3D" id="3.30.160.250">
    <property type="match status" value="1"/>
</dbReference>
<organism evidence="2 3">
    <name type="scientific">Leucothrix arctica</name>
    <dbReference type="NCBI Taxonomy" id="1481894"/>
    <lineage>
        <taxon>Bacteria</taxon>
        <taxon>Pseudomonadati</taxon>
        <taxon>Pseudomonadota</taxon>
        <taxon>Gammaproteobacteria</taxon>
        <taxon>Thiotrichales</taxon>
        <taxon>Thiotrichaceae</taxon>
        <taxon>Leucothrix</taxon>
    </lineage>
</organism>
<dbReference type="InterPro" id="IPR031807">
    <property type="entry name" value="HicB-like"/>
</dbReference>
<evidence type="ECO:0000259" key="1">
    <source>
        <dbReference type="Pfam" id="PF15919"/>
    </source>
</evidence>
<accession>A0A317CHT0</accession>
<feature type="domain" description="HicB-like antitoxin of toxin-antitoxin system" evidence="1">
    <location>
        <begin position="3"/>
        <end position="126"/>
    </location>
</feature>
<gene>
    <name evidence="2" type="ORF">DKT75_07960</name>
</gene>
<dbReference type="RefSeq" id="WP_109822892.1">
    <property type="nucleotide sequence ID" value="NZ_QGKL01000024.1"/>
</dbReference>
<keyword evidence="3" id="KW-1185">Reference proteome</keyword>
<reference evidence="2 3" key="1">
    <citation type="submission" date="2018-05" db="EMBL/GenBank/DDBJ databases">
        <title>Leucothrix arctica sp. nov., isolated from Arctic seawater.</title>
        <authorList>
            <person name="Choi A."/>
            <person name="Baek K."/>
        </authorList>
    </citation>
    <scope>NUCLEOTIDE SEQUENCE [LARGE SCALE GENOMIC DNA]</scope>
    <source>
        <strain evidence="2 3">IMCC9719</strain>
    </source>
</reference>
<dbReference type="PANTHER" id="PTHR34504:SF2">
    <property type="entry name" value="UPF0150 PROTEIN SSL0259"/>
    <property type="match status" value="1"/>
</dbReference>
<dbReference type="InterPro" id="IPR051404">
    <property type="entry name" value="TA_system_antitoxin"/>
</dbReference>
<dbReference type="Proteomes" id="UP000245506">
    <property type="component" value="Unassembled WGS sequence"/>
</dbReference>
<name>A0A317CHT0_9GAMM</name>
<dbReference type="InterPro" id="IPR035069">
    <property type="entry name" value="TTHA1013/TTHA0281-like"/>
</dbReference>
<comment type="caution">
    <text evidence="2">The sequence shown here is derived from an EMBL/GenBank/DDBJ whole genome shotgun (WGS) entry which is preliminary data.</text>
</comment>
<dbReference type="CDD" id="cd22231">
    <property type="entry name" value="RHH_NikR_HicB-like"/>
    <property type="match status" value="1"/>
</dbReference>
<dbReference type="EMBL" id="QGKL01000024">
    <property type="protein sequence ID" value="PWQ96963.1"/>
    <property type="molecule type" value="Genomic_DNA"/>
</dbReference>
<dbReference type="SUPFAM" id="SSF143100">
    <property type="entry name" value="TTHA1013/TTHA0281-like"/>
    <property type="match status" value="1"/>
</dbReference>
<sequence length="133" mass="14170">MRYPVVLHKDIDSDFGIAAPDIPGCFSAGSTVDEAINNLREAIDCHLELLAEDGNLAPPASTVDLHISDPDYDNGIWAYVDIDVTPYLGKSEKVNVSLPALLIKQIDGLVSDGKAKSRSAYLAESAVINISTG</sequence>
<protein>
    <recommendedName>
        <fullName evidence="1">HicB-like antitoxin of toxin-antitoxin system domain-containing protein</fullName>
    </recommendedName>
</protein>
<evidence type="ECO:0000313" key="3">
    <source>
        <dbReference type="Proteomes" id="UP000245506"/>
    </source>
</evidence>
<proteinExistence type="predicted"/>
<evidence type="ECO:0000313" key="2">
    <source>
        <dbReference type="EMBL" id="PWQ96963.1"/>
    </source>
</evidence>
<dbReference type="Pfam" id="PF15919">
    <property type="entry name" value="HicB_lk_antitox"/>
    <property type="match status" value="1"/>
</dbReference>
<dbReference type="OrthoDB" id="9807959at2"/>
<dbReference type="PANTHER" id="PTHR34504">
    <property type="entry name" value="ANTITOXIN HICB"/>
    <property type="match status" value="1"/>
</dbReference>
<dbReference type="AlphaFoldDB" id="A0A317CHT0"/>